<sequence>MLSILASMFFATAVLRPSISPELIQLMNDVVQYTAIIDAQSVVMQDLGTAYIILRCSSPNPIFPRWVGPYAWSGIIGFWIPSMVFGNDLCMIAWQKRPGTLLARYIMFNGR</sequence>
<keyword evidence="1" id="KW-0732">Signal</keyword>
<feature type="chain" id="PRO_5045516946" evidence="1">
    <location>
        <begin position="17"/>
        <end position="111"/>
    </location>
</feature>
<name>A0ABR4CYW7_9HELO</name>
<dbReference type="Proteomes" id="UP001595075">
    <property type="component" value="Unassembled WGS sequence"/>
</dbReference>
<proteinExistence type="predicted"/>
<reference evidence="2 3" key="1">
    <citation type="journal article" date="2024" name="Commun. Biol.">
        <title>Comparative genomic analysis of thermophilic fungi reveals convergent evolutionary adaptations and gene losses.</title>
        <authorList>
            <person name="Steindorff A.S."/>
            <person name="Aguilar-Pontes M.V."/>
            <person name="Robinson A.J."/>
            <person name="Andreopoulos B."/>
            <person name="LaButti K."/>
            <person name="Kuo A."/>
            <person name="Mondo S."/>
            <person name="Riley R."/>
            <person name="Otillar R."/>
            <person name="Haridas S."/>
            <person name="Lipzen A."/>
            <person name="Grimwood J."/>
            <person name="Schmutz J."/>
            <person name="Clum A."/>
            <person name="Reid I.D."/>
            <person name="Moisan M.C."/>
            <person name="Butler G."/>
            <person name="Nguyen T.T.M."/>
            <person name="Dewar K."/>
            <person name="Conant G."/>
            <person name="Drula E."/>
            <person name="Henrissat B."/>
            <person name="Hansel C."/>
            <person name="Singer S."/>
            <person name="Hutchinson M.I."/>
            <person name="de Vries R.P."/>
            <person name="Natvig D.O."/>
            <person name="Powell A.J."/>
            <person name="Tsang A."/>
            <person name="Grigoriev I.V."/>
        </authorList>
    </citation>
    <scope>NUCLEOTIDE SEQUENCE [LARGE SCALE GENOMIC DNA]</scope>
    <source>
        <strain evidence="2 3">CBS 494.80</strain>
    </source>
</reference>
<organism evidence="2 3">
    <name type="scientific">Oculimacula yallundae</name>
    <dbReference type="NCBI Taxonomy" id="86028"/>
    <lineage>
        <taxon>Eukaryota</taxon>
        <taxon>Fungi</taxon>
        <taxon>Dikarya</taxon>
        <taxon>Ascomycota</taxon>
        <taxon>Pezizomycotina</taxon>
        <taxon>Leotiomycetes</taxon>
        <taxon>Helotiales</taxon>
        <taxon>Ploettnerulaceae</taxon>
        <taxon>Oculimacula</taxon>
    </lineage>
</organism>
<comment type="caution">
    <text evidence="2">The sequence shown here is derived from an EMBL/GenBank/DDBJ whole genome shotgun (WGS) entry which is preliminary data.</text>
</comment>
<feature type="signal peptide" evidence="1">
    <location>
        <begin position="1"/>
        <end position="16"/>
    </location>
</feature>
<accession>A0ABR4CYW7</accession>
<protein>
    <submittedName>
        <fullName evidence="2">Uncharacterized protein</fullName>
    </submittedName>
</protein>
<dbReference type="EMBL" id="JAZHXI010000002">
    <property type="protein sequence ID" value="KAL2075056.1"/>
    <property type="molecule type" value="Genomic_DNA"/>
</dbReference>
<evidence type="ECO:0000313" key="2">
    <source>
        <dbReference type="EMBL" id="KAL2075056.1"/>
    </source>
</evidence>
<evidence type="ECO:0000313" key="3">
    <source>
        <dbReference type="Proteomes" id="UP001595075"/>
    </source>
</evidence>
<gene>
    <name evidence="2" type="ORF">VTL71DRAFT_8836</name>
</gene>
<keyword evidence="3" id="KW-1185">Reference proteome</keyword>
<evidence type="ECO:0000256" key="1">
    <source>
        <dbReference type="SAM" id="SignalP"/>
    </source>
</evidence>